<dbReference type="AlphaFoldDB" id="A0A835VHZ5"/>
<evidence type="ECO:0000259" key="14">
    <source>
        <dbReference type="PROSITE" id="PS50011"/>
    </source>
</evidence>
<evidence type="ECO:0000256" key="2">
    <source>
        <dbReference type="ARBA" id="ARBA00022527"/>
    </source>
</evidence>
<keyword evidence="2 12" id="KW-0723">Serine/threonine-protein kinase</keyword>
<dbReference type="Gene3D" id="1.10.510.10">
    <property type="entry name" value="Transferase(Phosphotransferase) domain 1"/>
    <property type="match status" value="1"/>
</dbReference>
<dbReference type="GO" id="GO:0005634">
    <property type="term" value="C:nucleus"/>
    <property type="evidence" value="ECO:0007669"/>
    <property type="project" value="TreeGrafter"/>
</dbReference>
<proteinExistence type="inferred from homology"/>
<evidence type="ECO:0000313" key="16">
    <source>
        <dbReference type="Proteomes" id="UP000639772"/>
    </source>
</evidence>
<dbReference type="InterPro" id="IPR050108">
    <property type="entry name" value="CDK"/>
</dbReference>
<keyword evidence="6" id="KW-0418">Kinase</keyword>
<keyword evidence="3" id="KW-0597">Phosphoprotein</keyword>
<dbReference type="InterPro" id="IPR011009">
    <property type="entry name" value="Kinase-like_dom_sf"/>
</dbReference>
<dbReference type="InterPro" id="IPR008271">
    <property type="entry name" value="Ser/Thr_kinase_AS"/>
</dbReference>
<comment type="catalytic activity">
    <reaction evidence="8">
        <text>L-threonyl-[protein] + ATP = O-phospho-L-threonyl-[protein] + ADP + H(+)</text>
        <dbReference type="Rhea" id="RHEA:46608"/>
        <dbReference type="Rhea" id="RHEA-COMP:11060"/>
        <dbReference type="Rhea" id="RHEA-COMP:11605"/>
        <dbReference type="ChEBI" id="CHEBI:15378"/>
        <dbReference type="ChEBI" id="CHEBI:30013"/>
        <dbReference type="ChEBI" id="CHEBI:30616"/>
        <dbReference type="ChEBI" id="CHEBI:61977"/>
        <dbReference type="ChEBI" id="CHEBI:456216"/>
        <dbReference type="EC" id="2.7.11.22"/>
    </reaction>
</comment>
<evidence type="ECO:0000256" key="10">
    <source>
        <dbReference type="ARBA" id="ARBA00049280"/>
    </source>
</evidence>
<feature type="transmembrane region" description="Helical" evidence="13">
    <location>
        <begin position="83"/>
        <end position="107"/>
    </location>
</feature>
<dbReference type="GO" id="GO:0005524">
    <property type="term" value="F:ATP binding"/>
    <property type="evidence" value="ECO:0007669"/>
    <property type="project" value="UniProtKB-UniRule"/>
</dbReference>
<keyword evidence="13" id="KW-0812">Transmembrane</keyword>
<feature type="domain" description="Protein kinase" evidence="14">
    <location>
        <begin position="142"/>
        <end position="425"/>
    </location>
</feature>
<evidence type="ECO:0000256" key="3">
    <source>
        <dbReference type="ARBA" id="ARBA00022553"/>
    </source>
</evidence>
<accession>A0A835VHZ5</accession>
<dbReference type="SMART" id="SM00220">
    <property type="entry name" value="S_TKc"/>
    <property type="match status" value="1"/>
</dbReference>
<evidence type="ECO:0000256" key="9">
    <source>
        <dbReference type="ARBA" id="ARBA00048367"/>
    </source>
</evidence>
<evidence type="ECO:0000256" key="13">
    <source>
        <dbReference type="SAM" id="Phobius"/>
    </source>
</evidence>
<evidence type="ECO:0000256" key="5">
    <source>
        <dbReference type="ARBA" id="ARBA00022741"/>
    </source>
</evidence>
<dbReference type="EMBL" id="JADCNM010000001">
    <property type="protein sequence ID" value="KAG0501369.1"/>
    <property type="molecule type" value="Genomic_DNA"/>
</dbReference>
<evidence type="ECO:0000256" key="11">
    <source>
        <dbReference type="PROSITE-ProRule" id="PRU10141"/>
    </source>
</evidence>
<feature type="binding site" evidence="11">
    <location>
        <position position="171"/>
    </location>
    <ligand>
        <name>ATP</name>
        <dbReference type="ChEBI" id="CHEBI:30616"/>
    </ligand>
</feature>
<dbReference type="PANTHER" id="PTHR24056">
    <property type="entry name" value="CELL DIVISION PROTEIN KINASE"/>
    <property type="match status" value="1"/>
</dbReference>
<keyword evidence="4" id="KW-0808">Transferase</keyword>
<dbReference type="InterPro" id="IPR017441">
    <property type="entry name" value="Protein_kinase_ATP_BS"/>
</dbReference>
<comment type="catalytic activity">
    <reaction evidence="10">
        <text>[DNA-directed RNA polymerase] + ATP = phospho-[DNA-directed RNA polymerase] + ADP + H(+)</text>
        <dbReference type="Rhea" id="RHEA:10216"/>
        <dbReference type="Rhea" id="RHEA-COMP:11321"/>
        <dbReference type="Rhea" id="RHEA-COMP:11322"/>
        <dbReference type="ChEBI" id="CHEBI:15378"/>
        <dbReference type="ChEBI" id="CHEBI:30616"/>
        <dbReference type="ChEBI" id="CHEBI:43176"/>
        <dbReference type="ChEBI" id="CHEBI:68546"/>
        <dbReference type="ChEBI" id="CHEBI:456216"/>
        <dbReference type="EC" id="2.7.11.23"/>
    </reaction>
</comment>
<dbReference type="GO" id="GO:0000307">
    <property type="term" value="C:cyclin-dependent protein kinase holoenzyme complex"/>
    <property type="evidence" value="ECO:0007669"/>
    <property type="project" value="TreeGrafter"/>
</dbReference>
<dbReference type="GO" id="GO:0030332">
    <property type="term" value="F:cyclin binding"/>
    <property type="evidence" value="ECO:0007669"/>
    <property type="project" value="TreeGrafter"/>
</dbReference>
<dbReference type="GO" id="GO:0000082">
    <property type="term" value="P:G1/S transition of mitotic cell cycle"/>
    <property type="evidence" value="ECO:0007669"/>
    <property type="project" value="TreeGrafter"/>
</dbReference>
<evidence type="ECO:0000256" key="6">
    <source>
        <dbReference type="ARBA" id="ARBA00022777"/>
    </source>
</evidence>
<keyword evidence="7 11" id="KW-0067">ATP-binding</keyword>
<gene>
    <name evidence="15" type="ORF">HPP92_001441</name>
</gene>
<keyword evidence="5 11" id="KW-0547">Nucleotide-binding</keyword>
<evidence type="ECO:0000256" key="7">
    <source>
        <dbReference type="ARBA" id="ARBA00022840"/>
    </source>
</evidence>
<sequence>MPRVKSWPPSVPLDMVAESVIMDDEVRVRNLKPDYRQQSLLHHNCQCVPRIAVDSTKDACDHLPVNVTRILRLRTSYLHNHRIFLALAVSLLLNSLMLELFISRALLRLVDSIFSSKSVFELLLRESDLRFEEIGGDRMDQYEKVEKIGEGTYGVVYKARDRVTNETIALKKIRLEQEDEGVPSTAIREISLLKEMQHGNIVRLQDVVHSEKRIYLVFEYLDLDLKKHMDSCPDFAKNPRLIKSFLYQILRGIAYCHSHRVLHRDLKPQNLLIDRQTNALKLADFGLARAFGIPVRTFTHEVVTLWYRAPEILLGARQYSTPVDVWSVGCIFAEMVNQRPLFPGDSEIDELFKIFRILGTPNEDTWPGVSALPDFKSAFPKWPPKDLATIVPNLEPAGVDLLSKMLRLEPSKRVTARQALEHEYFKDLGTVP</sequence>
<dbReference type="PROSITE" id="PS00108">
    <property type="entry name" value="PROTEIN_KINASE_ST"/>
    <property type="match status" value="1"/>
</dbReference>
<keyword evidence="13" id="KW-0472">Membrane</keyword>
<dbReference type="GO" id="GO:0007165">
    <property type="term" value="P:signal transduction"/>
    <property type="evidence" value="ECO:0007669"/>
    <property type="project" value="TreeGrafter"/>
</dbReference>
<dbReference type="GO" id="GO:0004693">
    <property type="term" value="F:cyclin-dependent protein serine/threonine kinase activity"/>
    <property type="evidence" value="ECO:0007669"/>
    <property type="project" value="UniProtKB-EC"/>
</dbReference>
<dbReference type="Pfam" id="PF00069">
    <property type="entry name" value="Pkinase"/>
    <property type="match status" value="1"/>
</dbReference>
<name>A0A835VHZ5_VANPL</name>
<evidence type="ECO:0000256" key="4">
    <source>
        <dbReference type="ARBA" id="ARBA00022679"/>
    </source>
</evidence>
<dbReference type="CDD" id="cd07835">
    <property type="entry name" value="STKc_CDK1_CdkB_like"/>
    <property type="match status" value="1"/>
</dbReference>
<dbReference type="PROSITE" id="PS00107">
    <property type="entry name" value="PROTEIN_KINASE_ATP"/>
    <property type="match status" value="1"/>
</dbReference>
<dbReference type="GO" id="GO:0051445">
    <property type="term" value="P:regulation of meiotic cell cycle"/>
    <property type="evidence" value="ECO:0007669"/>
    <property type="project" value="TreeGrafter"/>
</dbReference>
<dbReference type="GO" id="GO:0005737">
    <property type="term" value="C:cytoplasm"/>
    <property type="evidence" value="ECO:0007669"/>
    <property type="project" value="TreeGrafter"/>
</dbReference>
<dbReference type="InterPro" id="IPR000719">
    <property type="entry name" value="Prot_kinase_dom"/>
</dbReference>
<organism evidence="15 16">
    <name type="scientific">Vanilla planifolia</name>
    <name type="common">Vanilla</name>
    <dbReference type="NCBI Taxonomy" id="51239"/>
    <lineage>
        <taxon>Eukaryota</taxon>
        <taxon>Viridiplantae</taxon>
        <taxon>Streptophyta</taxon>
        <taxon>Embryophyta</taxon>
        <taxon>Tracheophyta</taxon>
        <taxon>Spermatophyta</taxon>
        <taxon>Magnoliopsida</taxon>
        <taxon>Liliopsida</taxon>
        <taxon>Asparagales</taxon>
        <taxon>Orchidaceae</taxon>
        <taxon>Vanilloideae</taxon>
        <taxon>Vanilleae</taxon>
        <taxon>Vanilla</taxon>
    </lineage>
</organism>
<evidence type="ECO:0000313" key="15">
    <source>
        <dbReference type="EMBL" id="KAG0501369.1"/>
    </source>
</evidence>
<dbReference type="Gene3D" id="3.30.200.20">
    <property type="entry name" value="Phosphorylase Kinase, domain 1"/>
    <property type="match status" value="1"/>
</dbReference>
<dbReference type="GO" id="GO:0010389">
    <property type="term" value="P:regulation of G2/M transition of mitotic cell cycle"/>
    <property type="evidence" value="ECO:0007669"/>
    <property type="project" value="TreeGrafter"/>
</dbReference>
<evidence type="ECO:0000256" key="12">
    <source>
        <dbReference type="RuleBase" id="RU000304"/>
    </source>
</evidence>
<evidence type="ECO:0000256" key="1">
    <source>
        <dbReference type="ARBA" id="ARBA00006485"/>
    </source>
</evidence>
<dbReference type="FunFam" id="1.10.510.10:FF:000280">
    <property type="entry name" value="Cell division control protein 2 homolog"/>
    <property type="match status" value="1"/>
</dbReference>
<comment type="similarity">
    <text evidence="1">Belongs to the protein kinase superfamily. CMGC Ser/Thr protein kinase family. CDC2/CDKX subfamily.</text>
</comment>
<dbReference type="FunFam" id="3.30.200.20:FF:000187">
    <property type="entry name" value="Cell division control protein 2"/>
    <property type="match status" value="1"/>
</dbReference>
<dbReference type="Proteomes" id="UP000639772">
    <property type="component" value="Chromosome 1"/>
</dbReference>
<dbReference type="OrthoDB" id="1732493at2759"/>
<evidence type="ECO:0000256" key="8">
    <source>
        <dbReference type="ARBA" id="ARBA00047811"/>
    </source>
</evidence>
<protein>
    <recommendedName>
        <fullName evidence="14">Protein kinase domain-containing protein</fullName>
    </recommendedName>
</protein>
<comment type="catalytic activity">
    <reaction evidence="9">
        <text>L-seryl-[protein] + ATP = O-phospho-L-seryl-[protein] + ADP + H(+)</text>
        <dbReference type="Rhea" id="RHEA:17989"/>
        <dbReference type="Rhea" id="RHEA-COMP:9863"/>
        <dbReference type="Rhea" id="RHEA-COMP:11604"/>
        <dbReference type="ChEBI" id="CHEBI:15378"/>
        <dbReference type="ChEBI" id="CHEBI:29999"/>
        <dbReference type="ChEBI" id="CHEBI:30616"/>
        <dbReference type="ChEBI" id="CHEBI:83421"/>
        <dbReference type="ChEBI" id="CHEBI:456216"/>
        <dbReference type="EC" id="2.7.11.22"/>
    </reaction>
</comment>
<dbReference type="PANTHER" id="PTHR24056:SF548">
    <property type="entry name" value="CYCLIN-DEPENDENT KINASE A-1"/>
    <property type="match status" value="1"/>
</dbReference>
<dbReference type="PROSITE" id="PS50011">
    <property type="entry name" value="PROTEIN_KINASE_DOM"/>
    <property type="match status" value="1"/>
</dbReference>
<keyword evidence="13" id="KW-1133">Transmembrane helix</keyword>
<reference evidence="15 16" key="1">
    <citation type="journal article" date="2020" name="Nat. Food">
        <title>A phased Vanilla planifolia genome enables genetic improvement of flavour and production.</title>
        <authorList>
            <person name="Hasing T."/>
            <person name="Tang H."/>
            <person name="Brym M."/>
            <person name="Khazi F."/>
            <person name="Huang T."/>
            <person name="Chambers A.H."/>
        </authorList>
    </citation>
    <scope>NUCLEOTIDE SEQUENCE [LARGE SCALE GENOMIC DNA]</scope>
    <source>
        <tissue evidence="15">Leaf</tissue>
    </source>
</reference>
<dbReference type="SUPFAM" id="SSF56112">
    <property type="entry name" value="Protein kinase-like (PK-like)"/>
    <property type="match status" value="1"/>
</dbReference>
<dbReference type="GO" id="GO:0008353">
    <property type="term" value="F:RNA polymerase II CTD heptapeptide repeat kinase activity"/>
    <property type="evidence" value="ECO:0007669"/>
    <property type="project" value="UniProtKB-EC"/>
</dbReference>
<comment type="caution">
    <text evidence="15">The sequence shown here is derived from an EMBL/GenBank/DDBJ whole genome shotgun (WGS) entry which is preliminary data.</text>
</comment>